<dbReference type="Proteomes" id="UP001218218">
    <property type="component" value="Unassembled WGS sequence"/>
</dbReference>
<organism evidence="1 2">
    <name type="scientific">Mycena albidolilacea</name>
    <dbReference type="NCBI Taxonomy" id="1033008"/>
    <lineage>
        <taxon>Eukaryota</taxon>
        <taxon>Fungi</taxon>
        <taxon>Dikarya</taxon>
        <taxon>Basidiomycota</taxon>
        <taxon>Agaricomycotina</taxon>
        <taxon>Agaricomycetes</taxon>
        <taxon>Agaricomycetidae</taxon>
        <taxon>Agaricales</taxon>
        <taxon>Marasmiineae</taxon>
        <taxon>Mycenaceae</taxon>
        <taxon>Mycena</taxon>
    </lineage>
</organism>
<dbReference type="AlphaFoldDB" id="A0AAD7EDI5"/>
<gene>
    <name evidence="1" type="ORF">DFH08DRAFT_821395</name>
</gene>
<protein>
    <recommendedName>
        <fullName evidence="3">BTB domain-containing protein</fullName>
    </recommendedName>
</protein>
<comment type="caution">
    <text evidence="1">The sequence shown here is derived from an EMBL/GenBank/DDBJ whole genome shotgun (WGS) entry which is preliminary data.</text>
</comment>
<evidence type="ECO:0000313" key="1">
    <source>
        <dbReference type="EMBL" id="KAJ7314367.1"/>
    </source>
</evidence>
<sequence length="247" mass="28695">MTKYVPPTRSSTQLRSRAHLCSRDQEYYFENIVFQLAPGLRRSVAQVEDNIFNVPRYHFERSSEIFAGMLALPAGDSVNVEGRTDENPVVLEGLSSADFRALLKALYPLDIIRTNWTTMTNDEWISVLKLSTQWRFLDARNLAIEQLQRRADLQIVERILLARQYDVAAWLRKGYIDLARRKQCISQEEAKKIGWETAFRICEAREAAIARKCDEYSYFLGYADIEDKFREEFKEAEFASAAFDLPQ</sequence>
<keyword evidence="2" id="KW-1185">Reference proteome</keyword>
<dbReference type="EMBL" id="JARIHO010000067">
    <property type="protein sequence ID" value="KAJ7314367.1"/>
    <property type="molecule type" value="Genomic_DNA"/>
</dbReference>
<proteinExistence type="predicted"/>
<dbReference type="InterPro" id="IPR011333">
    <property type="entry name" value="SKP1/BTB/POZ_sf"/>
</dbReference>
<dbReference type="Gene3D" id="3.30.710.10">
    <property type="entry name" value="Potassium Channel Kv1.1, Chain A"/>
    <property type="match status" value="1"/>
</dbReference>
<accession>A0AAD7EDI5</accession>
<name>A0AAD7EDI5_9AGAR</name>
<evidence type="ECO:0008006" key="3">
    <source>
        <dbReference type="Google" id="ProtNLM"/>
    </source>
</evidence>
<evidence type="ECO:0000313" key="2">
    <source>
        <dbReference type="Proteomes" id="UP001218218"/>
    </source>
</evidence>
<reference evidence="1" key="1">
    <citation type="submission" date="2023-03" db="EMBL/GenBank/DDBJ databases">
        <title>Massive genome expansion in bonnet fungi (Mycena s.s.) driven by repeated elements and novel gene families across ecological guilds.</title>
        <authorList>
            <consortium name="Lawrence Berkeley National Laboratory"/>
            <person name="Harder C.B."/>
            <person name="Miyauchi S."/>
            <person name="Viragh M."/>
            <person name="Kuo A."/>
            <person name="Thoen E."/>
            <person name="Andreopoulos B."/>
            <person name="Lu D."/>
            <person name="Skrede I."/>
            <person name="Drula E."/>
            <person name="Henrissat B."/>
            <person name="Morin E."/>
            <person name="Kohler A."/>
            <person name="Barry K."/>
            <person name="LaButti K."/>
            <person name="Morin E."/>
            <person name="Salamov A."/>
            <person name="Lipzen A."/>
            <person name="Mereny Z."/>
            <person name="Hegedus B."/>
            <person name="Baldrian P."/>
            <person name="Stursova M."/>
            <person name="Weitz H."/>
            <person name="Taylor A."/>
            <person name="Grigoriev I.V."/>
            <person name="Nagy L.G."/>
            <person name="Martin F."/>
            <person name="Kauserud H."/>
        </authorList>
    </citation>
    <scope>NUCLEOTIDE SEQUENCE</scope>
    <source>
        <strain evidence="1">CBHHK002</strain>
    </source>
</reference>